<dbReference type="RefSeq" id="WP_070110468.1">
    <property type="nucleotide sequence ID" value="NZ_LZFO01000020.1"/>
</dbReference>
<name>A0A1E8EY40_9CLOT</name>
<proteinExistence type="predicted"/>
<keyword evidence="4" id="KW-1185">Reference proteome</keyword>
<protein>
    <recommendedName>
        <fullName evidence="2">SbsA Ig-like domain-containing protein</fullName>
    </recommendedName>
</protein>
<accession>A0A1E8EY40</accession>
<feature type="domain" description="SbsA Ig-like" evidence="2">
    <location>
        <begin position="40"/>
        <end position="124"/>
    </location>
</feature>
<dbReference type="AlphaFoldDB" id="A0A1E8EY40"/>
<dbReference type="Proteomes" id="UP000175744">
    <property type="component" value="Unassembled WGS sequence"/>
</dbReference>
<dbReference type="OrthoDB" id="1925112at2"/>
<dbReference type="Pfam" id="PF13205">
    <property type="entry name" value="Big_5"/>
    <property type="match status" value="1"/>
</dbReference>
<comment type="caution">
    <text evidence="3">The sequence shown here is derived from an EMBL/GenBank/DDBJ whole genome shotgun (WGS) entry which is preliminary data.</text>
</comment>
<evidence type="ECO:0000313" key="4">
    <source>
        <dbReference type="Proteomes" id="UP000175744"/>
    </source>
</evidence>
<dbReference type="EMBL" id="LZFO01000020">
    <property type="protein sequence ID" value="OFI05869.1"/>
    <property type="molecule type" value="Genomic_DNA"/>
</dbReference>
<organism evidence="3 4">
    <name type="scientific">Clostridium acetireducens DSM 10703</name>
    <dbReference type="NCBI Taxonomy" id="1121290"/>
    <lineage>
        <taxon>Bacteria</taxon>
        <taxon>Bacillati</taxon>
        <taxon>Bacillota</taxon>
        <taxon>Clostridia</taxon>
        <taxon>Eubacteriales</taxon>
        <taxon>Clostridiaceae</taxon>
        <taxon>Clostridium</taxon>
    </lineage>
</organism>
<evidence type="ECO:0000259" key="2">
    <source>
        <dbReference type="Pfam" id="PF13205"/>
    </source>
</evidence>
<sequence length="219" mass="24951">MKVLNKKIIKVFLGTFIFLFFIVGKAYAMDKVMESETINDVNKVWTVKFNKAIDFTSTKRNIWVSSLKNNVIITENIEKVDDRTVRIKPPVNGYKIGESYKIVIRDSIKPKKGNGLKKQVAKEFKVVEKKEFTASASVMVSPYMPMFKGVKIKCDTMPEIKKFKVEDYDTLYEMGKDNVMILTGSNVKIVFYKEDGVTKVGEGTLDVSKDNDNAEIVCQ</sequence>
<gene>
    <name evidence="3" type="ORF">CLOACE_14870</name>
</gene>
<reference evidence="3 4" key="1">
    <citation type="submission" date="2016-06" db="EMBL/GenBank/DDBJ databases">
        <title>Genome sequence of Clostridium acetireducens DSM 10703.</title>
        <authorList>
            <person name="Poehlein A."/>
            <person name="Fluechter S."/>
            <person name="Duerre P."/>
            <person name="Daniel R."/>
        </authorList>
    </citation>
    <scope>NUCLEOTIDE SEQUENCE [LARGE SCALE GENOMIC DNA]</scope>
    <source>
        <strain evidence="3 4">DSM 10703</strain>
    </source>
</reference>
<dbReference type="InterPro" id="IPR032812">
    <property type="entry name" value="SbsA_Ig"/>
</dbReference>
<keyword evidence="1" id="KW-0732">Signal</keyword>
<evidence type="ECO:0000256" key="1">
    <source>
        <dbReference type="ARBA" id="ARBA00022729"/>
    </source>
</evidence>
<dbReference type="STRING" id="1121290.CLAOCE_14870"/>
<evidence type="ECO:0000313" key="3">
    <source>
        <dbReference type="EMBL" id="OFI05869.1"/>
    </source>
</evidence>